<organism evidence="1">
    <name type="scientific">Anguilla anguilla</name>
    <name type="common">European freshwater eel</name>
    <name type="synonym">Muraena anguilla</name>
    <dbReference type="NCBI Taxonomy" id="7936"/>
    <lineage>
        <taxon>Eukaryota</taxon>
        <taxon>Metazoa</taxon>
        <taxon>Chordata</taxon>
        <taxon>Craniata</taxon>
        <taxon>Vertebrata</taxon>
        <taxon>Euteleostomi</taxon>
        <taxon>Actinopterygii</taxon>
        <taxon>Neopterygii</taxon>
        <taxon>Teleostei</taxon>
        <taxon>Anguilliformes</taxon>
        <taxon>Anguillidae</taxon>
        <taxon>Anguilla</taxon>
    </lineage>
</organism>
<reference evidence="1" key="1">
    <citation type="submission" date="2014-11" db="EMBL/GenBank/DDBJ databases">
        <authorList>
            <person name="Amaro Gonzalez C."/>
        </authorList>
    </citation>
    <scope>NUCLEOTIDE SEQUENCE</scope>
</reference>
<name>A0A0E9XLJ4_ANGAN</name>
<protein>
    <submittedName>
        <fullName evidence="1">Uncharacterized protein</fullName>
    </submittedName>
</protein>
<evidence type="ECO:0000313" key="1">
    <source>
        <dbReference type="EMBL" id="JAI03535.1"/>
    </source>
</evidence>
<dbReference type="EMBL" id="GBXM01005043">
    <property type="protein sequence ID" value="JAI03535.1"/>
    <property type="molecule type" value="Transcribed_RNA"/>
</dbReference>
<accession>A0A0E9XLJ4</accession>
<sequence>MYEQYRHTYKRSYHALTISTEMSCPIRKK</sequence>
<reference evidence="1" key="2">
    <citation type="journal article" date="2015" name="Fish Shellfish Immunol.">
        <title>Early steps in the European eel (Anguilla anguilla)-Vibrio vulnificus interaction in the gills: Role of the RtxA13 toxin.</title>
        <authorList>
            <person name="Callol A."/>
            <person name="Pajuelo D."/>
            <person name="Ebbesson L."/>
            <person name="Teles M."/>
            <person name="MacKenzie S."/>
            <person name="Amaro C."/>
        </authorList>
    </citation>
    <scope>NUCLEOTIDE SEQUENCE</scope>
</reference>
<proteinExistence type="predicted"/>
<dbReference type="AlphaFoldDB" id="A0A0E9XLJ4"/>